<sequence length="189" mass="20909">MTTPVPAEAPPSDYRILVPRDWFHVDLTQDRWRGQLKTYVDREFAGSRTSSDVSRSVWASLRNMVENGLARGALEFFLRTESPGGTGLDPASLLISWPPVPRGAAPTAEEFASELNERRGPECEIDVIDLPAGRTVRIRTVTALDYHVRMPGEAGYLHLAFSIPLSGTESSMGNLCDAMAHSLRWVQGR</sequence>
<gene>
    <name evidence="1" type="ORF">GUR47_18055</name>
</gene>
<dbReference type="EMBL" id="JAAIFS010000003">
    <property type="protein sequence ID" value="NEV88562.1"/>
    <property type="molecule type" value="Genomic_DNA"/>
</dbReference>
<protein>
    <submittedName>
        <fullName evidence="1">Uncharacterized protein</fullName>
    </submittedName>
</protein>
<dbReference type="RefSeq" id="WP_161377671.1">
    <property type="nucleotide sequence ID" value="NZ_JAAIFS010000003.1"/>
</dbReference>
<accession>A0A6B3QKV5</accession>
<evidence type="ECO:0000313" key="1">
    <source>
        <dbReference type="EMBL" id="NEV88562.1"/>
    </source>
</evidence>
<dbReference type="AlphaFoldDB" id="A0A6B3QKV5"/>
<proteinExistence type="predicted"/>
<comment type="caution">
    <text evidence="1">The sequence shown here is derived from an EMBL/GenBank/DDBJ whole genome shotgun (WGS) entry which is preliminary data.</text>
</comment>
<reference evidence="1" key="1">
    <citation type="journal article" date="2020" name="Microorganisms">
        <title>Isolation, Genomic and Metabolomic Characterization of Streptomyces tendae VITAKN with Quorum Sensing Inhibitory Activity from Southern India.</title>
        <authorList>
            <person name="Ishaque N.M."/>
            <person name="Burgsdorf I."/>
            <person name="Limlingan Malit J.J."/>
            <person name="Saha S."/>
            <person name="Teta R."/>
            <person name="Ewe D."/>
            <person name="Kannabiran K."/>
            <person name="Hrouzek P."/>
            <person name="Steindler L."/>
            <person name="Costantino V."/>
            <person name="Saurav K."/>
        </authorList>
    </citation>
    <scope>NUCLEOTIDE SEQUENCE</scope>
    <source>
        <strain evidence="1">VITAKN</strain>
    </source>
</reference>
<name>A0A6B3QKV5_STRTE</name>
<organism evidence="1">
    <name type="scientific">Streptomyces tendae</name>
    <dbReference type="NCBI Taxonomy" id="1932"/>
    <lineage>
        <taxon>Bacteria</taxon>
        <taxon>Bacillati</taxon>
        <taxon>Actinomycetota</taxon>
        <taxon>Actinomycetes</taxon>
        <taxon>Kitasatosporales</taxon>
        <taxon>Streptomycetaceae</taxon>
        <taxon>Streptomyces</taxon>
    </lineage>
</organism>